<dbReference type="InterPro" id="IPR036388">
    <property type="entry name" value="WH-like_DNA-bd_sf"/>
</dbReference>
<organism evidence="5">
    <name type="scientific">Microbotryum lychnidis-dioicae (strain p1A1 Lamole / MvSl-1064)</name>
    <name type="common">Anther smut fungus</name>
    <dbReference type="NCBI Taxonomy" id="683840"/>
    <lineage>
        <taxon>Eukaryota</taxon>
        <taxon>Fungi</taxon>
        <taxon>Dikarya</taxon>
        <taxon>Basidiomycota</taxon>
        <taxon>Pucciniomycotina</taxon>
        <taxon>Microbotryomycetes</taxon>
        <taxon>Microbotryales</taxon>
        <taxon>Microbotryaceae</taxon>
        <taxon>Microbotryum</taxon>
    </lineage>
</organism>
<reference evidence="6" key="4">
    <citation type="submission" date="2015-06" db="UniProtKB">
        <authorList>
            <consortium name="EnsemblFungi"/>
        </authorList>
    </citation>
    <scope>IDENTIFICATION</scope>
</reference>
<evidence type="ECO:0000256" key="1">
    <source>
        <dbReference type="ARBA" id="ARBA00023125"/>
    </source>
</evidence>
<feature type="region of interest" description="Disordered" evidence="3">
    <location>
        <begin position="320"/>
        <end position="340"/>
    </location>
</feature>
<feature type="domain" description="HSF-type DNA-binding" evidence="4">
    <location>
        <begin position="14"/>
        <end position="125"/>
    </location>
</feature>
<dbReference type="EnsemblFungi" id="MVLG_00611T0">
    <property type="protein sequence ID" value="MVLG_00611T0"/>
    <property type="gene ID" value="MVLG_00611"/>
</dbReference>
<evidence type="ECO:0000256" key="3">
    <source>
        <dbReference type="SAM" id="MobiDB-lite"/>
    </source>
</evidence>
<dbReference type="STRING" id="683840.U5GZL1"/>
<reference evidence="7" key="1">
    <citation type="submission" date="2010-11" db="EMBL/GenBank/DDBJ databases">
        <title>The genome sequence of Microbotryum violaceum strain p1A1 Lamole.</title>
        <authorList>
            <person name="Cuomo C."/>
            <person name="Perlin M."/>
            <person name="Young S.K."/>
            <person name="Zeng Q."/>
            <person name="Gargeya S."/>
            <person name="Alvarado L."/>
            <person name="Berlin A."/>
            <person name="Chapman S.B."/>
            <person name="Chen Z."/>
            <person name="Freedman E."/>
            <person name="Gellesch M."/>
            <person name="Goldberg J."/>
            <person name="Griggs A."/>
            <person name="Gujja S."/>
            <person name="Heilman E."/>
            <person name="Heiman D."/>
            <person name="Howarth C."/>
            <person name="Mehta T."/>
            <person name="Neiman D."/>
            <person name="Pearson M."/>
            <person name="Roberts A."/>
            <person name="Saif S."/>
            <person name="Shea T."/>
            <person name="Shenoy N."/>
            <person name="Sisk P."/>
            <person name="Stolte C."/>
            <person name="Sykes S."/>
            <person name="White J."/>
            <person name="Yandava C."/>
            <person name="Haas B."/>
            <person name="Nusbaum C."/>
            <person name="Birren B."/>
        </authorList>
    </citation>
    <scope>NUCLEOTIDE SEQUENCE [LARGE SCALE GENOMIC DNA]</scope>
    <source>
        <strain evidence="7">p1A1 Lamole</strain>
    </source>
</reference>
<dbReference type="EMBL" id="AEIJ01000054">
    <property type="status" value="NOT_ANNOTATED_CDS"/>
    <property type="molecule type" value="Genomic_DNA"/>
</dbReference>
<keyword evidence="1" id="KW-0238">DNA-binding</keyword>
<protein>
    <recommendedName>
        <fullName evidence="4">HSF-type DNA-binding domain-containing protein</fullName>
    </recommendedName>
</protein>
<accession>U5GZL1</accession>
<dbReference type="Gene3D" id="1.10.10.10">
    <property type="entry name" value="Winged helix-like DNA-binding domain superfamily/Winged helix DNA-binding domain"/>
    <property type="match status" value="1"/>
</dbReference>
<dbReference type="GO" id="GO:0043565">
    <property type="term" value="F:sequence-specific DNA binding"/>
    <property type="evidence" value="ECO:0007669"/>
    <property type="project" value="InterPro"/>
</dbReference>
<dbReference type="SMART" id="SM00415">
    <property type="entry name" value="HSF"/>
    <property type="match status" value="1"/>
</dbReference>
<feature type="compositionally biased region" description="Pro residues" evidence="3">
    <location>
        <begin position="329"/>
        <end position="340"/>
    </location>
</feature>
<reference evidence="5 7" key="3">
    <citation type="journal article" date="2015" name="BMC Genomics">
        <title>Sex and parasites: genomic and transcriptomic analysis of Microbotryum lychnidis-dioicae, the biotrophic and plant-castrating anther smut fungus.</title>
        <authorList>
            <person name="Perlin M.H."/>
            <person name="Amselem J."/>
            <person name="Fontanillas E."/>
            <person name="Toh S.S."/>
            <person name="Chen Z."/>
            <person name="Goldberg J."/>
            <person name="Duplessis S."/>
            <person name="Henrissat B."/>
            <person name="Young S."/>
            <person name="Zeng Q."/>
            <person name="Aguileta G."/>
            <person name="Petit E."/>
            <person name="Badouin H."/>
            <person name="Andrews J."/>
            <person name="Razeeq D."/>
            <person name="Gabaldon T."/>
            <person name="Quesneville H."/>
            <person name="Giraud T."/>
            <person name="Hood M.E."/>
            <person name="Schultz D.J."/>
            <person name="Cuomo C.A."/>
        </authorList>
    </citation>
    <scope>NUCLEOTIDE SEQUENCE [LARGE SCALE GENOMIC DNA]</scope>
    <source>
        <strain evidence="5">P1A1 Lamole</strain>
        <strain evidence="7">p1A1 Lamole</strain>
    </source>
</reference>
<sequence length="340" mass="37660">MSPSMSPRSISTRRPPDFVKKLYFALEAAQQTHEPDLRWVSPGEFEITGDQNRALEVLQRYQLDFKLFSSFVRQLSYYNFKRLSDRRRSDARGKPGVKENIHFGHPARDFWTGNAGKAFAVMIRKSRKRKDRASVTSNCSTSYSDSADDGALSPTHSGDSGRRGSVASIDSHGRHSMSSDYVTPQTSLAAFPSNAQKPSFINLNASVHEQAVSTLPVYPSPLSPSAVTPYWTHEHSPLAQGSPYATMPAGSDRMPPGENIFSYTFGAAARGMTAPMSSYYYPNEGKHASSSNLQAEAYYPSQHERYMAFDAARWGQVDSQPSLSSAALPTPPDYYLPPYN</sequence>
<dbReference type="OrthoDB" id="2529739at2759"/>
<evidence type="ECO:0000256" key="2">
    <source>
        <dbReference type="RuleBase" id="RU004020"/>
    </source>
</evidence>
<evidence type="ECO:0000313" key="6">
    <source>
        <dbReference type="EnsemblFungi" id="MVLG_00611T0"/>
    </source>
</evidence>
<dbReference type="HOGENOM" id="CLU_816828_0_0_1"/>
<reference evidence="5" key="2">
    <citation type="submission" date="2010-11" db="EMBL/GenBank/DDBJ databases">
        <authorList>
            <consortium name="The Broad Institute Genome Sequencing Platform"/>
            <person name="Earl A."/>
            <person name="Ward D."/>
            <person name="Feldgarden M."/>
            <person name="Gevers D."/>
            <person name="Butler R."/>
            <person name="Young S.K."/>
            <person name="Zeng Q."/>
            <person name="Gargeya S."/>
            <person name="Fitzgerald M."/>
            <person name="Haas B."/>
            <person name="Abouelleil A."/>
            <person name="Alvarado L."/>
            <person name="Arachchi H.M."/>
            <person name="Berlin A."/>
            <person name="Brown A."/>
            <person name="Chapman S.B."/>
            <person name="Chen Z."/>
            <person name="Dunbar C."/>
            <person name="Freedman E."/>
            <person name="Gearin G."/>
            <person name="Gellesch M."/>
            <person name="Goldberg J."/>
            <person name="Griggs A."/>
            <person name="Gujja S."/>
            <person name="Heilman E."/>
            <person name="Heiman D."/>
            <person name="Howarth C."/>
            <person name="Larson L."/>
            <person name="Lui A."/>
            <person name="MacDonald P.J.P."/>
            <person name="Mehta T."/>
            <person name="Montmayeur A."/>
            <person name="Murphy C."/>
            <person name="Neiman D."/>
            <person name="Pearson M."/>
            <person name="Priest M."/>
            <person name="Roberts A."/>
            <person name="Saif S."/>
            <person name="Shea T."/>
            <person name="Shenoy N."/>
            <person name="Sisk P."/>
            <person name="Stolte C."/>
            <person name="Sykes S."/>
            <person name="White J."/>
            <person name="Yandava C."/>
            <person name="Wortman J."/>
            <person name="Nusbaum C."/>
            <person name="Birren B."/>
        </authorList>
    </citation>
    <scope>NUCLEOTIDE SEQUENCE</scope>
    <source>
        <strain evidence="5">P1A1 Lamole</strain>
    </source>
</reference>
<keyword evidence="7" id="KW-1185">Reference proteome</keyword>
<dbReference type="Pfam" id="PF00447">
    <property type="entry name" value="HSF_DNA-bind"/>
    <property type="match status" value="1"/>
</dbReference>
<name>U5GZL1_USTV1</name>
<dbReference type="AlphaFoldDB" id="U5GZL1"/>
<dbReference type="EMBL" id="GL541645">
    <property type="protein sequence ID" value="KDE09293.1"/>
    <property type="molecule type" value="Genomic_DNA"/>
</dbReference>
<dbReference type="InParanoid" id="U5GZL1"/>
<evidence type="ECO:0000313" key="7">
    <source>
        <dbReference type="Proteomes" id="UP000017200"/>
    </source>
</evidence>
<evidence type="ECO:0000313" key="5">
    <source>
        <dbReference type="EMBL" id="KDE09293.1"/>
    </source>
</evidence>
<feature type="compositionally biased region" description="Polar residues" evidence="3">
    <location>
        <begin position="134"/>
        <end position="145"/>
    </location>
</feature>
<proteinExistence type="inferred from homology"/>
<feature type="region of interest" description="Disordered" evidence="3">
    <location>
        <begin position="130"/>
        <end position="181"/>
    </location>
</feature>
<dbReference type="Proteomes" id="UP000017200">
    <property type="component" value="Unassembled WGS sequence"/>
</dbReference>
<comment type="similarity">
    <text evidence="2">Belongs to the HSF family.</text>
</comment>
<dbReference type="InterPro" id="IPR000232">
    <property type="entry name" value="HSF_DNA-bd"/>
</dbReference>
<gene>
    <name evidence="5" type="ORF">MVLG_00611</name>
</gene>
<evidence type="ECO:0000259" key="4">
    <source>
        <dbReference type="SMART" id="SM00415"/>
    </source>
</evidence>
<dbReference type="GO" id="GO:0003700">
    <property type="term" value="F:DNA-binding transcription factor activity"/>
    <property type="evidence" value="ECO:0007669"/>
    <property type="project" value="InterPro"/>
</dbReference>